<accession>A0A4S8LUL6</accession>
<feature type="signal peptide" evidence="1">
    <location>
        <begin position="1"/>
        <end position="25"/>
    </location>
</feature>
<dbReference type="EMBL" id="ML179261">
    <property type="protein sequence ID" value="THU93021.1"/>
    <property type="molecule type" value="Genomic_DNA"/>
</dbReference>
<dbReference type="AlphaFoldDB" id="A0A4S8LUL6"/>
<evidence type="ECO:0000313" key="3">
    <source>
        <dbReference type="Proteomes" id="UP000297245"/>
    </source>
</evidence>
<name>A0A4S8LUL6_DENBC</name>
<keyword evidence="1" id="KW-0732">Signal</keyword>
<protein>
    <submittedName>
        <fullName evidence="2">Uncharacterized protein</fullName>
    </submittedName>
</protein>
<proteinExistence type="predicted"/>
<keyword evidence="3" id="KW-1185">Reference proteome</keyword>
<feature type="chain" id="PRO_5020358014" evidence="1">
    <location>
        <begin position="26"/>
        <end position="152"/>
    </location>
</feature>
<evidence type="ECO:0000313" key="2">
    <source>
        <dbReference type="EMBL" id="THU93021.1"/>
    </source>
</evidence>
<gene>
    <name evidence="2" type="ORF">K435DRAFT_800050</name>
</gene>
<reference evidence="2 3" key="1">
    <citation type="journal article" date="2019" name="Nat. Ecol. Evol.">
        <title>Megaphylogeny resolves global patterns of mushroom evolution.</title>
        <authorList>
            <person name="Varga T."/>
            <person name="Krizsan K."/>
            <person name="Foldi C."/>
            <person name="Dima B."/>
            <person name="Sanchez-Garcia M."/>
            <person name="Sanchez-Ramirez S."/>
            <person name="Szollosi G.J."/>
            <person name="Szarkandi J.G."/>
            <person name="Papp V."/>
            <person name="Albert L."/>
            <person name="Andreopoulos W."/>
            <person name="Angelini C."/>
            <person name="Antonin V."/>
            <person name="Barry K.W."/>
            <person name="Bougher N.L."/>
            <person name="Buchanan P."/>
            <person name="Buyck B."/>
            <person name="Bense V."/>
            <person name="Catcheside P."/>
            <person name="Chovatia M."/>
            <person name="Cooper J."/>
            <person name="Damon W."/>
            <person name="Desjardin D."/>
            <person name="Finy P."/>
            <person name="Geml J."/>
            <person name="Haridas S."/>
            <person name="Hughes K."/>
            <person name="Justo A."/>
            <person name="Karasinski D."/>
            <person name="Kautmanova I."/>
            <person name="Kiss B."/>
            <person name="Kocsube S."/>
            <person name="Kotiranta H."/>
            <person name="LaButti K.M."/>
            <person name="Lechner B.E."/>
            <person name="Liimatainen K."/>
            <person name="Lipzen A."/>
            <person name="Lukacs Z."/>
            <person name="Mihaltcheva S."/>
            <person name="Morgado L.N."/>
            <person name="Niskanen T."/>
            <person name="Noordeloos M.E."/>
            <person name="Ohm R.A."/>
            <person name="Ortiz-Santana B."/>
            <person name="Ovrebo C."/>
            <person name="Racz N."/>
            <person name="Riley R."/>
            <person name="Savchenko A."/>
            <person name="Shiryaev A."/>
            <person name="Soop K."/>
            <person name="Spirin V."/>
            <person name="Szebenyi C."/>
            <person name="Tomsovsky M."/>
            <person name="Tulloss R.E."/>
            <person name="Uehling J."/>
            <person name="Grigoriev I.V."/>
            <person name="Vagvolgyi C."/>
            <person name="Papp T."/>
            <person name="Martin F.M."/>
            <person name="Miettinen O."/>
            <person name="Hibbett D.S."/>
            <person name="Nagy L.G."/>
        </authorList>
    </citation>
    <scope>NUCLEOTIDE SEQUENCE [LARGE SCALE GENOMIC DNA]</scope>
    <source>
        <strain evidence="2 3">CBS 962.96</strain>
    </source>
</reference>
<evidence type="ECO:0000256" key="1">
    <source>
        <dbReference type="SAM" id="SignalP"/>
    </source>
</evidence>
<dbReference type="Proteomes" id="UP000297245">
    <property type="component" value="Unassembled WGS sequence"/>
</dbReference>
<organism evidence="2 3">
    <name type="scientific">Dendrothele bispora (strain CBS 962.96)</name>
    <dbReference type="NCBI Taxonomy" id="1314807"/>
    <lineage>
        <taxon>Eukaryota</taxon>
        <taxon>Fungi</taxon>
        <taxon>Dikarya</taxon>
        <taxon>Basidiomycota</taxon>
        <taxon>Agaricomycotina</taxon>
        <taxon>Agaricomycetes</taxon>
        <taxon>Agaricomycetidae</taxon>
        <taxon>Agaricales</taxon>
        <taxon>Agaricales incertae sedis</taxon>
        <taxon>Dendrothele</taxon>
    </lineage>
</organism>
<sequence>MSCHYVTTMMMSWALTSSLCHTGAAETSPDHTSFINTPAIITKLEDIICDGNNSIKQAILYDNLSILILIQTRRVHNIGLTHLTISIPIHELGGFENAKKMQVFYLCSEETEFLVVEPDMSVITIGPDLDDRDNYQIELVVLYGVSMDNPLK</sequence>